<evidence type="ECO:0000313" key="11">
    <source>
        <dbReference type="EMBL" id="AOM82996.1"/>
    </source>
</evidence>
<comment type="similarity">
    <text evidence="3 9">Belongs to the acetyltransferase family. EctA subfamily.</text>
</comment>
<dbReference type="NCBIfam" id="TIGR02406">
    <property type="entry name" value="ectoine_EctA"/>
    <property type="match status" value="1"/>
</dbReference>
<feature type="domain" description="N-acetyltransferase" evidence="10">
    <location>
        <begin position="12"/>
        <end position="158"/>
    </location>
</feature>
<proteinExistence type="inferred from homology"/>
<comment type="pathway">
    <text evidence="2 9">Amine and polyamine biosynthesis; ectoine biosynthesis; L-ectoine from L-aspartate 4-semialdehyde: step 2/3.</text>
</comment>
<evidence type="ECO:0000256" key="9">
    <source>
        <dbReference type="RuleBase" id="RU365045"/>
    </source>
</evidence>
<sequence length="168" mass="19123">MVNQTASKHVELIFQHPTKYDGKGMWELVKRTNLDLNSAYKYLMMAKYFSDTCVVVKEDDELVGFITGFIEPDKPDTVFVWQVGVDASQRGRGIASRMLDALLESPSCENVKYLEATITDDNKASQKLFRGLARKRDTSCEVFETFPEEAFPEGHDAEFTYRIGPFSN</sequence>
<protein>
    <recommendedName>
        <fullName evidence="5 9">L-2,4-diaminobutyric acid acetyltransferase</fullName>
        <shortName evidence="9">DABA acetyltransferase</shortName>
        <ecNumber evidence="4 9">2.3.1.178</ecNumber>
    </recommendedName>
</protein>
<reference evidence="11 12" key="1">
    <citation type="submission" date="2015-08" db="EMBL/GenBank/DDBJ databases">
        <title>The complete genome sequence of Bacillus beveridgei MLTeJB.</title>
        <authorList>
            <person name="Hanson T.E."/>
            <person name="Mesa C."/>
            <person name="Basesman S.M."/>
            <person name="Oremland R.S."/>
        </authorList>
    </citation>
    <scope>NUCLEOTIDE SEQUENCE [LARGE SCALE GENOMIC DNA]</scope>
    <source>
        <strain evidence="11 12">MLTeJB</strain>
    </source>
</reference>
<dbReference type="PROSITE" id="PS51186">
    <property type="entry name" value="GNAT"/>
    <property type="match status" value="1"/>
</dbReference>
<name>A0A1D7QVF4_9BACI</name>
<dbReference type="Gene3D" id="3.40.630.30">
    <property type="match status" value="1"/>
</dbReference>
<comment type="catalytic activity">
    <reaction evidence="8 9">
        <text>L-2,4-diaminobutanoate + acetyl-CoA = (2S)-4-acetamido-2-aminobutanoate + CoA + H(+)</text>
        <dbReference type="Rhea" id="RHEA:16901"/>
        <dbReference type="ChEBI" id="CHEBI:15378"/>
        <dbReference type="ChEBI" id="CHEBI:57287"/>
        <dbReference type="ChEBI" id="CHEBI:57288"/>
        <dbReference type="ChEBI" id="CHEBI:58761"/>
        <dbReference type="ChEBI" id="CHEBI:58929"/>
        <dbReference type="EC" id="2.3.1.178"/>
    </reaction>
</comment>
<dbReference type="UniPathway" id="UPA00067">
    <property type="reaction ID" value="UER00122"/>
</dbReference>
<dbReference type="SUPFAM" id="SSF55729">
    <property type="entry name" value="Acyl-CoA N-acyltransferases (Nat)"/>
    <property type="match status" value="1"/>
</dbReference>
<evidence type="ECO:0000259" key="10">
    <source>
        <dbReference type="PROSITE" id="PS51186"/>
    </source>
</evidence>
<dbReference type="GO" id="GO:0033816">
    <property type="term" value="F:diaminobutyrate acetyltransferase activity"/>
    <property type="evidence" value="ECO:0007669"/>
    <property type="project" value="UniProtKB-EC"/>
</dbReference>
<dbReference type="PATRIC" id="fig|632773.3.peg.1719"/>
<evidence type="ECO:0000313" key="12">
    <source>
        <dbReference type="Proteomes" id="UP000094463"/>
    </source>
</evidence>
<comment type="function">
    <text evidence="1 9">Catalyzes the acetylation of L-2,4-diaminobutyrate (DABA) to gamma-N-acetyl-alpha,gamma-diaminobutyric acid (ADABA) with acetyl coenzyme A.</text>
</comment>
<dbReference type="CDD" id="cd04301">
    <property type="entry name" value="NAT_SF"/>
    <property type="match status" value="1"/>
</dbReference>
<dbReference type="InterPro" id="IPR016181">
    <property type="entry name" value="Acyl_CoA_acyltransferase"/>
</dbReference>
<gene>
    <name evidence="9 11" type="primary">ectA</name>
    <name evidence="11" type="ORF">BBEV_1635</name>
</gene>
<dbReference type="InterPro" id="IPR000182">
    <property type="entry name" value="GNAT_dom"/>
</dbReference>
<evidence type="ECO:0000256" key="1">
    <source>
        <dbReference type="ARBA" id="ARBA00003741"/>
    </source>
</evidence>
<dbReference type="OrthoDB" id="2436196at2"/>
<dbReference type="AlphaFoldDB" id="A0A1D7QVF4"/>
<evidence type="ECO:0000256" key="7">
    <source>
        <dbReference type="ARBA" id="ARBA00023315"/>
    </source>
</evidence>
<dbReference type="PANTHER" id="PTHR43072:SF23">
    <property type="entry name" value="UPF0039 PROTEIN C11D3.02C"/>
    <property type="match status" value="1"/>
</dbReference>
<dbReference type="PANTHER" id="PTHR43072">
    <property type="entry name" value="N-ACETYLTRANSFERASE"/>
    <property type="match status" value="1"/>
</dbReference>
<dbReference type="Proteomes" id="UP000094463">
    <property type="component" value="Chromosome"/>
</dbReference>
<evidence type="ECO:0000256" key="4">
    <source>
        <dbReference type="ARBA" id="ARBA00012355"/>
    </source>
</evidence>
<evidence type="ECO:0000256" key="2">
    <source>
        <dbReference type="ARBA" id="ARBA00004978"/>
    </source>
</evidence>
<evidence type="ECO:0000256" key="3">
    <source>
        <dbReference type="ARBA" id="ARBA00010712"/>
    </source>
</evidence>
<evidence type="ECO:0000256" key="5">
    <source>
        <dbReference type="ARBA" id="ARBA00017935"/>
    </source>
</evidence>
<evidence type="ECO:0000256" key="6">
    <source>
        <dbReference type="ARBA" id="ARBA00022679"/>
    </source>
</evidence>
<evidence type="ECO:0000256" key="8">
    <source>
        <dbReference type="ARBA" id="ARBA00048924"/>
    </source>
</evidence>
<organism evidence="11 12">
    <name type="scientific">Salisediminibacterium beveridgei</name>
    <dbReference type="NCBI Taxonomy" id="632773"/>
    <lineage>
        <taxon>Bacteria</taxon>
        <taxon>Bacillati</taxon>
        <taxon>Bacillota</taxon>
        <taxon>Bacilli</taxon>
        <taxon>Bacillales</taxon>
        <taxon>Bacillaceae</taxon>
        <taxon>Salisediminibacterium</taxon>
    </lineage>
</organism>
<keyword evidence="7 9" id="KW-0012">Acyltransferase</keyword>
<keyword evidence="6 9" id="KW-0808">Transferase</keyword>
<dbReference type="InterPro" id="IPR012772">
    <property type="entry name" value="Ectoine_EctA"/>
</dbReference>
<dbReference type="STRING" id="632773.BBEV_1635"/>
<dbReference type="EC" id="2.3.1.178" evidence="4 9"/>
<dbReference type="GO" id="GO:0019491">
    <property type="term" value="P:ectoine biosynthetic process"/>
    <property type="evidence" value="ECO:0007669"/>
    <property type="project" value="UniProtKB-UniPathway"/>
</dbReference>
<dbReference type="EMBL" id="CP012502">
    <property type="protein sequence ID" value="AOM82996.1"/>
    <property type="molecule type" value="Genomic_DNA"/>
</dbReference>
<accession>A0A1D7QVF4</accession>
<dbReference type="Pfam" id="PF00583">
    <property type="entry name" value="Acetyltransf_1"/>
    <property type="match status" value="1"/>
</dbReference>
<keyword evidence="12" id="KW-1185">Reference proteome</keyword>
<dbReference type="KEGG" id="bbev:BBEV_1635"/>
<dbReference type="RefSeq" id="WP_069365020.1">
    <property type="nucleotide sequence ID" value="NZ_CP012502.1"/>
</dbReference>